<reference evidence="3 4" key="1">
    <citation type="journal article" date="2014" name="Agronomy (Basel)">
        <title>A Draft Genome Sequence for Ensete ventricosum, the Drought-Tolerant Tree Against Hunger.</title>
        <authorList>
            <person name="Harrison J."/>
            <person name="Moore K.A."/>
            <person name="Paszkiewicz K."/>
            <person name="Jones T."/>
            <person name="Grant M."/>
            <person name="Ambacheew D."/>
            <person name="Muzemil S."/>
            <person name="Studholme D.J."/>
        </authorList>
    </citation>
    <scope>NUCLEOTIDE SEQUENCE [LARGE SCALE GENOMIC DNA]</scope>
</reference>
<comment type="caution">
    <text evidence="3">The sequence shown here is derived from an EMBL/GenBank/DDBJ whole genome shotgun (WGS) entry which is preliminary data.</text>
</comment>
<dbReference type="GO" id="GO:0043565">
    <property type="term" value="F:sequence-specific DNA binding"/>
    <property type="evidence" value="ECO:0007669"/>
    <property type="project" value="InterPro"/>
</dbReference>
<name>A0A426ZTB8_ENSVE</name>
<evidence type="ECO:0000313" key="4">
    <source>
        <dbReference type="Proteomes" id="UP000287651"/>
    </source>
</evidence>
<dbReference type="PANTHER" id="PTHR45967:SF2">
    <property type="entry name" value="BZIP TRANSCRIPTION FACTOR 68"/>
    <property type="match status" value="1"/>
</dbReference>
<dbReference type="InterPro" id="IPR004827">
    <property type="entry name" value="bZIP"/>
</dbReference>
<dbReference type="EMBL" id="AMZH03005136">
    <property type="protein sequence ID" value="RRT67161.1"/>
    <property type="molecule type" value="Genomic_DNA"/>
</dbReference>
<dbReference type="GO" id="GO:0005634">
    <property type="term" value="C:nucleus"/>
    <property type="evidence" value="ECO:0007669"/>
    <property type="project" value="TreeGrafter"/>
</dbReference>
<feature type="compositionally biased region" description="Polar residues" evidence="1">
    <location>
        <begin position="149"/>
        <end position="164"/>
    </location>
</feature>
<dbReference type="Proteomes" id="UP000287651">
    <property type="component" value="Unassembled WGS sequence"/>
</dbReference>
<feature type="region of interest" description="Disordered" evidence="1">
    <location>
        <begin position="115"/>
        <end position="164"/>
    </location>
</feature>
<dbReference type="Pfam" id="PF00170">
    <property type="entry name" value="bZIP_1"/>
    <property type="match status" value="1"/>
</dbReference>
<evidence type="ECO:0000313" key="3">
    <source>
        <dbReference type="EMBL" id="RRT67161.1"/>
    </source>
</evidence>
<proteinExistence type="predicted"/>
<sequence length="164" mass="17890">MPILAAGLPGVVAGPTTNLNIGLDYWVGQTPSVNPPTYGKVPATVASGATVPNTLVGGNEKVCEWLILVLSCYFQVEYEELAQRVEVLKEENAALRAEVDHIRKEYDQLVAQNASLKERTGQTTKEKEDSVIKESSQHTDHIARRRSLSSEPQEGQSDSKQSGK</sequence>
<dbReference type="GO" id="GO:0003700">
    <property type="term" value="F:DNA-binding transcription factor activity"/>
    <property type="evidence" value="ECO:0007669"/>
    <property type="project" value="InterPro"/>
</dbReference>
<feature type="domain" description="BZIP" evidence="2">
    <location>
        <begin position="76"/>
        <end position="113"/>
    </location>
</feature>
<dbReference type="AlphaFoldDB" id="A0A426ZTB8"/>
<organism evidence="3 4">
    <name type="scientific">Ensete ventricosum</name>
    <name type="common">Abyssinian banana</name>
    <name type="synonym">Musa ensete</name>
    <dbReference type="NCBI Taxonomy" id="4639"/>
    <lineage>
        <taxon>Eukaryota</taxon>
        <taxon>Viridiplantae</taxon>
        <taxon>Streptophyta</taxon>
        <taxon>Embryophyta</taxon>
        <taxon>Tracheophyta</taxon>
        <taxon>Spermatophyta</taxon>
        <taxon>Magnoliopsida</taxon>
        <taxon>Liliopsida</taxon>
        <taxon>Zingiberales</taxon>
        <taxon>Musaceae</taxon>
        <taxon>Ensete</taxon>
    </lineage>
</organism>
<dbReference type="PANTHER" id="PTHR45967">
    <property type="entry name" value="G-BOX-BINDING FACTOR 3-RELATED"/>
    <property type="match status" value="1"/>
</dbReference>
<dbReference type="InterPro" id="IPR044827">
    <property type="entry name" value="GBF-like"/>
</dbReference>
<accession>A0A426ZTB8</accession>
<evidence type="ECO:0000259" key="2">
    <source>
        <dbReference type="Pfam" id="PF00170"/>
    </source>
</evidence>
<protein>
    <recommendedName>
        <fullName evidence="2">BZIP domain-containing protein</fullName>
    </recommendedName>
</protein>
<gene>
    <name evidence="3" type="ORF">B296_00028647</name>
</gene>
<feature type="compositionally biased region" description="Basic and acidic residues" evidence="1">
    <location>
        <begin position="116"/>
        <end position="142"/>
    </location>
</feature>
<evidence type="ECO:0000256" key="1">
    <source>
        <dbReference type="SAM" id="MobiDB-lite"/>
    </source>
</evidence>
<dbReference type="Pfam" id="PF16596">
    <property type="entry name" value="MFMR_assoc"/>
    <property type="match status" value="1"/>
</dbReference>